<dbReference type="EMBL" id="NPIC01000002">
    <property type="protein sequence ID" value="RDL38779.1"/>
    <property type="molecule type" value="Genomic_DNA"/>
</dbReference>
<feature type="compositionally biased region" description="Basic and acidic residues" evidence="1">
    <location>
        <begin position="104"/>
        <end position="122"/>
    </location>
</feature>
<gene>
    <name evidence="2" type="ORF">BP5553_03119</name>
</gene>
<evidence type="ECO:0000313" key="3">
    <source>
        <dbReference type="Proteomes" id="UP000254866"/>
    </source>
</evidence>
<feature type="compositionally biased region" description="Acidic residues" evidence="1">
    <location>
        <begin position="94"/>
        <end position="103"/>
    </location>
</feature>
<sequence length="122" mass="13344">MLSSNFNSNSYSYSSSTSVSASSSSGQHCSGHVYQKSTRSDPTGTFIQTTTQNLGELPVQETKYYTPDGNQVVDGGRVLGRGITNEVTGRIEDVSDENTDEENDRGYRKRIEDEYAKREGGA</sequence>
<comment type="caution">
    <text evidence="2">The sequence shown here is derived from an EMBL/GenBank/DDBJ whole genome shotgun (WGS) entry which is preliminary data.</text>
</comment>
<feature type="region of interest" description="Disordered" evidence="1">
    <location>
        <begin position="1"/>
        <end position="44"/>
    </location>
</feature>
<name>A0A370TTB9_9HELO</name>
<dbReference type="GeneID" id="43595968"/>
<dbReference type="AlphaFoldDB" id="A0A370TTB9"/>
<reference evidence="2 3" key="1">
    <citation type="journal article" date="2018" name="IMA Fungus">
        <title>IMA Genome-F 9: Draft genome sequence of Annulohypoxylon stygium, Aspergillus mulundensis, Berkeleyomyces basicola (syn. Thielaviopsis basicola), Ceratocystis smalleyi, two Cercospora beticola strains, Coleophoma cylindrospora, Fusarium fracticaudum, Phialophora cf. hyalina, and Morchella septimelata.</title>
        <authorList>
            <person name="Wingfield B.D."/>
            <person name="Bills G.F."/>
            <person name="Dong Y."/>
            <person name="Huang W."/>
            <person name="Nel W.J."/>
            <person name="Swalarsk-Parry B.S."/>
            <person name="Vaghefi N."/>
            <person name="Wilken P.M."/>
            <person name="An Z."/>
            <person name="de Beer Z.W."/>
            <person name="De Vos L."/>
            <person name="Chen L."/>
            <person name="Duong T.A."/>
            <person name="Gao Y."/>
            <person name="Hammerbacher A."/>
            <person name="Kikkert J.R."/>
            <person name="Li Y."/>
            <person name="Li H."/>
            <person name="Li K."/>
            <person name="Li Q."/>
            <person name="Liu X."/>
            <person name="Ma X."/>
            <person name="Naidoo K."/>
            <person name="Pethybridge S.J."/>
            <person name="Sun J."/>
            <person name="Steenkamp E.T."/>
            <person name="van der Nest M.A."/>
            <person name="van Wyk S."/>
            <person name="Wingfield M.J."/>
            <person name="Xiong C."/>
            <person name="Yue Q."/>
            <person name="Zhang X."/>
        </authorList>
    </citation>
    <scope>NUCLEOTIDE SEQUENCE [LARGE SCALE GENOMIC DNA]</scope>
    <source>
        <strain evidence="2 3">BP 5553</strain>
    </source>
</reference>
<keyword evidence="3" id="KW-1185">Reference proteome</keyword>
<evidence type="ECO:0000256" key="1">
    <source>
        <dbReference type="SAM" id="MobiDB-lite"/>
    </source>
</evidence>
<proteinExistence type="predicted"/>
<accession>A0A370TTB9</accession>
<feature type="compositionally biased region" description="Polar residues" evidence="1">
    <location>
        <begin position="35"/>
        <end position="44"/>
    </location>
</feature>
<dbReference type="RefSeq" id="XP_031871435.1">
    <property type="nucleotide sequence ID" value="XM_032011742.1"/>
</dbReference>
<evidence type="ECO:0000313" key="2">
    <source>
        <dbReference type="EMBL" id="RDL38779.1"/>
    </source>
</evidence>
<feature type="region of interest" description="Disordered" evidence="1">
    <location>
        <begin position="85"/>
        <end position="122"/>
    </location>
</feature>
<feature type="compositionally biased region" description="Low complexity" evidence="1">
    <location>
        <begin position="1"/>
        <end position="25"/>
    </location>
</feature>
<dbReference type="OrthoDB" id="4161095at2759"/>
<organism evidence="2 3">
    <name type="scientific">Venustampulla echinocandica</name>
    <dbReference type="NCBI Taxonomy" id="2656787"/>
    <lineage>
        <taxon>Eukaryota</taxon>
        <taxon>Fungi</taxon>
        <taxon>Dikarya</taxon>
        <taxon>Ascomycota</taxon>
        <taxon>Pezizomycotina</taxon>
        <taxon>Leotiomycetes</taxon>
        <taxon>Helotiales</taxon>
        <taxon>Pleuroascaceae</taxon>
        <taxon>Venustampulla</taxon>
    </lineage>
</organism>
<protein>
    <submittedName>
        <fullName evidence="2">Uncharacterized protein</fullName>
    </submittedName>
</protein>
<dbReference type="Proteomes" id="UP000254866">
    <property type="component" value="Unassembled WGS sequence"/>
</dbReference>